<dbReference type="EMBL" id="GBRH01207685">
    <property type="protein sequence ID" value="JAD90210.1"/>
    <property type="molecule type" value="Transcribed_RNA"/>
</dbReference>
<dbReference type="AlphaFoldDB" id="A0A0A9DX22"/>
<accession>A0A0A9DX22</accession>
<evidence type="ECO:0000313" key="1">
    <source>
        <dbReference type="EMBL" id="JAD90210.1"/>
    </source>
</evidence>
<reference evidence="1" key="1">
    <citation type="submission" date="2014-09" db="EMBL/GenBank/DDBJ databases">
        <authorList>
            <person name="Magalhaes I.L.F."/>
            <person name="Oliveira U."/>
            <person name="Santos F.R."/>
            <person name="Vidigal T.H.D.A."/>
            <person name="Brescovit A.D."/>
            <person name="Santos A.J."/>
        </authorList>
    </citation>
    <scope>NUCLEOTIDE SEQUENCE</scope>
    <source>
        <tissue evidence="1">Shoot tissue taken approximately 20 cm above the soil surface</tissue>
    </source>
</reference>
<proteinExistence type="predicted"/>
<organism evidence="1">
    <name type="scientific">Arundo donax</name>
    <name type="common">Giant reed</name>
    <name type="synonym">Donax arundinaceus</name>
    <dbReference type="NCBI Taxonomy" id="35708"/>
    <lineage>
        <taxon>Eukaryota</taxon>
        <taxon>Viridiplantae</taxon>
        <taxon>Streptophyta</taxon>
        <taxon>Embryophyta</taxon>
        <taxon>Tracheophyta</taxon>
        <taxon>Spermatophyta</taxon>
        <taxon>Magnoliopsida</taxon>
        <taxon>Liliopsida</taxon>
        <taxon>Poales</taxon>
        <taxon>Poaceae</taxon>
        <taxon>PACMAD clade</taxon>
        <taxon>Arundinoideae</taxon>
        <taxon>Arundineae</taxon>
        <taxon>Arundo</taxon>
    </lineage>
</organism>
<name>A0A0A9DX22_ARUDO</name>
<sequence>MPLGKASLPGGLHWFSQMLGSTVGSTRNSLLEGALVSSVAIIPFGCNCNIDKFSL</sequence>
<reference evidence="1" key="2">
    <citation type="journal article" date="2015" name="Data Brief">
        <title>Shoot transcriptome of the giant reed, Arundo donax.</title>
        <authorList>
            <person name="Barrero R.A."/>
            <person name="Guerrero F.D."/>
            <person name="Moolhuijzen P."/>
            <person name="Goolsby J.A."/>
            <person name="Tidwell J."/>
            <person name="Bellgard S.E."/>
            <person name="Bellgard M.I."/>
        </authorList>
    </citation>
    <scope>NUCLEOTIDE SEQUENCE</scope>
    <source>
        <tissue evidence="1">Shoot tissue taken approximately 20 cm above the soil surface</tissue>
    </source>
</reference>
<protein>
    <submittedName>
        <fullName evidence="1">Uncharacterized protein</fullName>
    </submittedName>
</protein>